<comment type="caution">
    <text evidence="3">The sequence shown here is derived from an EMBL/GenBank/DDBJ whole genome shotgun (WGS) entry which is preliminary data.</text>
</comment>
<dbReference type="Pfam" id="PF00024">
    <property type="entry name" value="PAN_1"/>
    <property type="match status" value="1"/>
</dbReference>
<feature type="domain" description="Apple" evidence="2">
    <location>
        <begin position="40"/>
        <end position="115"/>
    </location>
</feature>
<dbReference type="AlphaFoldDB" id="A0A9P8W881"/>
<evidence type="ECO:0000313" key="3">
    <source>
        <dbReference type="EMBL" id="KAH6892386.1"/>
    </source>
</evidence>
<proteinExistence type="predicted"/>
<dbReference type="EMBL" id="JAGPYM010000007">
    <property type="protein sequence ID" value="KAH6892386.1"/>
    <property type="molecule type" value="Genomic_DNA"/>
</dbReference>
<gene>
    <name evidence="3" type="ORF">B0T10DRAFT_594094</name>
</gene>
<organism evidence="3 4">
    <name type="scientific">Thelonectria olida</name>
    <dbReference type="NCBI Taxonomy" id="1576542"/>
    <lineage>
        <taxon>Eukaryota</taxon>
        <taxon>Fungi</taxon>
        <taxon>Dikarya</taxon>
        <taxon>Ascomycota</taxon>
        <taxon>Pezizomycotina</taxon>
        <taxon>Sordariomycetes</taxon>
        <taxon>Hypocreomycetidae</taxon>
        <taxon>Hypocreales</taxon>
        <taxon>Nectriaceae</taxon>
        <taxon>Thelonectria</taxon>
    </lineage>
</organism>
<dbReference type="PROSITE" id="PS50948">
    <property type="entry name" value="PAN"/>
    <property type="match status" value="1"/>
</dbReference>
<protein>
    <recommendedName>
        <fullName evidence="2">Apple domain-containing protein</fullName>
    </recommendedName>
</protein>
<evidence type="ECO:0000313" key="4">
    <source>
        <dbReference type="Proteomes" id="UP000777438"/>
    </source>
</evidence>
<feature type="signal peptide" evidence="1">
    <location>
        <begin position="1"/>
        <end position="19"/>
    </location>
</feature>
<name>A0A9P8W881_9HYPO</name>
<evidence type="ECO:0000259" key="2">
    <source>
        <dbReference type="PROSITE" id="PS50948"/>
    </source>
</evidence>
<dbReference type="Proteomes" id="UP000777438">
    <property type="component" value="Unassembled WGS sequence"/>
</dbReference>
<sequence length="276" mass="30324">MFSSTHVAIWATSIAAVIAQYVGPAPLTCFPHTATPDVLCSKNGFVSQKFMDSAYIGPEASEADCKGRCSVTPSCTAFAYSEKRGDCYVGTQPWPVADFEPDDGEGSMSWSQRECYDCYDNAVLNLGFQDGDEAVDDWTLDGDLDLGWFLDRPAVPWNTDRGLRIGEPETPAAATATYLTSFPLRPIPYKFGYKLRITRNEEAEQPFDAVTFYISTGDEVIFEFTPKASGAEFIEGKELLEVLPGNEGDATLSIVVSGTGKGLDYYFDYLWVSWGV</sequence>
<keyword evidence="1" id="KW-0732">Signal</keyword>
<keyword evidence="4" id="KW-1185">Reference proteome</keyword>
<evidence type="ECO:0000256" key="1">
    <source>
        <dbReference type="SAM" id="SignalP"/>
    </source>
</evidence>
<feature type="chain" id="PRO_5040357477" description="Apple domain-containing protein" evidence="1">
    <location>
        <begin position="20"/>
        <end position="276"/>
    </location>
</feature>
<dbReference type="OrthoDB" id="5104510at2759"/>
<reference evidence="3 4" key="1">
    <citation type="journal article" date="2021" name="Nat. Commun.">
        <title>Genetic determinants of endophytism in the Arabidopsis root mycobiome.</title>
        <authorList>
            <person name="Mesny F."/>
            <person name="Miyauchi S."/>
            <person name="Thiergart T."/>
            <person name="Pickel B."/>
            <person name="Atanasova L."/>
            <person name="Karlsson M."/>
            <person name="Huettel B."/>
            <person name="Barry K.W."/>
            <person name="Haridas S."/>
            <person name="Chen C."/>
            <person name="Bauer D."/>
            <person name="Andreopoulos W."/>
            <person name="Pangilinan J."/>
            <person name="LaButti K."/>
            <person name="Riley R."/>
            <person name="Lipzen A."/>
            <person name="Clum A."/>
            <person name="Drula E."/>
            <person name="Henrissat B."/>
            <person name="Kohler A."/>
            <person name="Grigoriev I.V."/>
            <person name="Martin F.M."/>
            <person name="Hacquard S."/>
        </authorList>
    </citation>
    <scope>NUCLEOTIDE SEQUENCE [LARGE SCALE GENOMIC DNA]</scope>
    <source>
        <strain evidence="3 4">MPI-CAGE-CH-0241</strain>
    </source>
</reference>
<dbReference type="InterPro" id="IPR003609">
    <property type="entry name" value="Pan_app"/>
</dbReference>
<accession>A0A9P8W881</accession>
<dbReference type="Gene3D" id="3.50.4.10">
    <property type="entry name" value="Hepatocyte Growth Factor"/>
    <property type="match status" value="1"/>
</dbReference>